<dbReference type="AlphaFoldDB" id="A0A1I8EFA5"/>
<dbReference type="PANTHER" id="PTHR31895">
    <property type="entry name" value="PROTEIN CBG03177-RELATED"/>
    <property type="match status" value="1"/>
</dbReference>
<proteinExistence type="predicted"/>
<organism evidence="1">
    <name type="scientific">Wuchereria bancrofti</name>
    <dbReference type="NCBI Taxonomy" id="6293"/>
    <lineage>
        <taxon>Eukaryota</taxon>
        <taxon>Metazoa</taxon>
        <taxon>Ecdysozoa</taxon>
        <taxon>Nematoda</taxon>
        <taxon>Chromadorea</taxon>
        <taxon>Rhabditida</taxon>
        <taxon>Spirurina</taxon>
        <taxon>Spiruromorpha</taxon>
        <taxon>Filarioidea</taxon>
        <taxon>Onchocercidae</taxon>
        <taxon>Wuchereria</taxon>
    </lineage>
</organism>
<dbReference type="STRING" id="6293.A0A1I8EFA5"/>
<accession>A0A1I8EFA5</accession>
<evidence type="ECO:0000313" key="1">
    <source>
        <dbReference type="WBParaSite" id="maker-PairedContig_1684-snap-gene-1.18-mRNA-1"/>
    </source>
</evidence>
<name>A0A1I8EFA5_WUCBA</name>
<dbReference type="PANTHER" id="PTHR31895:SF9">
    <property type="entry name" value="ACTIVATED IN BLOCKED UNFOLDED PROTEIN RESPONSE-RELATED"/>
    <property type="match status" value="1"/>
</dbReference>
<reference evidence="1" key="1">
    <citation type="submission" date="2016-11" db="UniProtKB">
        <authorList>
            <consortium name="WormBaseParasite"/>
        </authorList>
    </citation>
    <scope>IDENTIFICATION</scope>
    <source>
        <strain evidence="1">pt0022</strain>
    </source>
</reference>
<sequence length="476" mass="55518">MTMIVINNAENMLIRMRRQSCGCNQLEQVQPWIGELCICVPKSSIFSMSCKCPQVQQQLQQSNYCGCNLHAHIGQQCQTGCQQACNMQCNPYMSQMHCENACNDACMQSCNLQQYQNQQSGNLFYWIPDINSLQQPYPYSHQQLSPMMEQCFICLISCQQLCNSQQSFLHGNQLQCGCMQQCQQSCSSSIMQSQLFSTIQQQCIPYCQQNCQQFCNQQMISNQEMIGKQQMISNQQCQPQCKQHCTDICIMSPESQFITPINSFSNPISYSYLFPHLTQSQFCFANCFDSCKQSCGQQQFMQCFNPCTQNCQQFCQYYQQQQQQQQTLPFIQQVKQPYKPQIIRVDLHTSMLESTQCIPQCQQTCLQQCSTNLIKTQCQPACQTICQQNCGHRQLPLQTQQQQQQQQQLTQCQQTSMLYCYCANDIFVREKKKKKLMIFTGKCKTLESFINDRFFALFRRSLRERVRERRRNLLHS</sequence>
<protein>
    <submittedName>
        <fullName evidence="1">Uncharacterized protein</fullName>
    </submittedName>
</protein>
<dbReference type="WBParaSite" id="maker-PairedContig_1684-snap-gene-1.18-mRNA-1">
    <property type="protein sequence ID" value="maker-PairedContig_1684-snap-gene-1.18-mRNA-1"/>
    <property type="gene ID" value="maker-PairedContig_1684-snap-gene-1.18"/>
</dbReference>